<dbReference type="OrthoDB" id="6365952at2759"/>
<accession>W2TZA6</accession>
<dbReference type="KEGG" id="nai:NECAME_05719"/>
<feature type="non-terminal residue" evidence="3">
    <location>
        <position position="125"/>
    </location>
</feature>
<dbReference type="Gene3D" id="1.10.2010.10">
    <property type="entry name" value="Crustacean CHH/MIH/GIH neurohormone"/>
    <property type="match status" value="1"/>
</dbReference>
<dbReference type="InterPro" id="IPR035957">
    <property type="entry name" value="Crust_neurohorm_sf"/>
</dbReference>
<reference evidence="4" key="1">
    <citation type="journal article" date="2014" name="Nat. Genet.">
        <title>Genome of the human hookworm Necator americanus.</title>
        <authorList>
            <person name="Tang Y.T."/>
            <person name="Gao X."/>
            <person name="Rosa B.A."/>
            <person name="Abubucker S."/>
            <person name="Hallsworth-Pepin K."/>
            <person name="Martin J."/>
            <person name="Tyagi R."/>
            <person name="Heizer E."/>
            <person name="Zhang X."/>
            <person name="Bhonagiri-Palsikar V."/>
            <person name="Minx P."/>
            <person name="Warren W.C."/>
            <person name="Wang Q."/>
            <person name="Zhan B."/>
            <person name="Hotez P.J."/>
            <person name="Sternberg P.W."/>
            <person name="Dougall A."/>
            <person name="Gaze S.T."/>
            <person name="Mulvenna J."/>
            <person name="Sotillo J."/>
            <person name="Ranganathan S."/>
            <person name="Rabelo E.M."/>
            <person name="Wilson R.K."/>
            <person name="Felgner P.L."/>
            <person name="Bethony J."/>
            <person name="Hawdon J.M."/>
            <person name="Gasser R.B."/>
            <person name="Loukas A."/>
            <person name="Mitreva M."/>
        </authorList>
    </citation>
    <scope>NUCLEOTIDE SEQUENCE [LARGE SCALE GENOMIC DNA]</scope>
</reference>
<sequence>MRKSLCYSFFFENSSRISLWLMKQILVLEVFKQLKAVRKSLTHTILAMLHHYLFLILLLTIPVRSNIIQMMKEDDCPLLKNGPILEVAEKICEFCHEISSHEKPNMRAECRAAPRKKNQLAYFAY</sequence>
<dbReference type="STRING" id="51031.W2TZA6"/>
<dbReference type="EMBL" id="KI657457">
    <property type="protein sequence ID" value="ETN86999.1"/>
    <property type="molecule type" value="Genomic_DNA"/>
</dbReference>
<evidence type="ECO:0000313" key="3">
    <source>
        <dbReference type="EMBL" id="ETN86999.1"/>
    </source>
</evidence>
<name>W2TZA6_NECAM</name>
<evidence type="ECO:0000256" key="1">
    <source>
        <dbReference type="ARBA" id="ARBA00005447"/>
    </source>
</evidence>
<protein>
    <submittedName>
        <fullName evidence="3">Uncharacterized protein</fullName>
    </submittedName>
</protein>
<keyword evidence="2" id="KW-0812">Transmembrane</keyword>
<dbReference type="Proteomes" id="UP000053676">
    <property type="component" value="Unassembled WGS sequence"/>
</dbReference>
<organism evidence="3 4">
    <name type="scientific">Necator americanus</name>
    <name type="common">Human hookworm</name>
    <dbReference type="NCBI Taxonomy" id="51031"/>
    <lineage>
        <taxon>Eukaryota</taxon>
        <taxon>Metazoa</taxon>
        <taxon>Ecdysozoa</taxon>
        <taxon>Nematoda</taxon>
        <taxon>Chromadorea</taxon>
        <taxon>Rhabditida</taxon>
        <taxon>Rhabditina</taxon>
        <taxon>Rhabditomorpha</taxon>
        <taxon>Strongyloidea</taxon>
        <taxon>Ancylostomatidae</taxon>
        <taxon>Bunostominae</taxon>
        <taxon>Necator</taxon>
    </lineage>
</organism>
<evidence type="ECO:0000313" key="4">
    <source>
        <dbReference type="Proteomes" id="UP000053676"/>
    </source>
</evidence>
<feature type="transmembrane region" description="Helical" evidence="2">
    <location>
        <begin position="40"/>
        <end position="63"/>
    </location>
</feature>
<keyword evidence="4" id="KW-1185">Reference proteome</keyword>
<keyword evidence="2" id="KW-0472">Membrane</keyword>
<comment type="similarity">
    <text evidence="1">Belongs to the arthropod CHH/MIH/GIH/VIH hormone family.</text>
</comment>
<keyword evidence="2" id="KW-1133">Transmembrane helix</keyword>
<evidence type="ECO:0000256" key="2">
    <source>
        <dbReference type="SAM" id="Phobius"/>
    </source>
</evidence>
<proteinExistence type="inferred from homology"/>
<dbReference type="AlphaFoldDB" id="W2TZA6"/>
<dbReference type="SUPFAM" id="SSF81778">
    <property type="entry name" value="Crustacean CHH/MIH/GIH neurohormone"/>
    <property type="match status" value="1"/>
</dbReference>
<gene>
    <name evidence="3" type="ORF">NECAME_05719</name>
</gene>